<dbReference type="AlphaFoldDB" id="A0A1R0H6F0"/>
<evidence type="ECO:0000256" key="1">
    <source>
        <dbReference type="SAM" id="SignalP"/>
    </source>
</evidence>
<accession>A0A1R0H6F0</accession>
<evidence type="ECO:0000313" key="3">
    <source>
        <dbReference type="Proteomes" id="UP000187455"/>
    </source>
</evidence>
<feature type="chain" id="PRO_5010192303" evidence="1">
    <location>
        <begin position="21"/>
        <end position="151"/>
    </location>
</feature>
<gene>
    <name evidence="2" type="ORF">AYI68_g1134</name>
</gene>
<feature type="signal peptide" evidence="1">
    <location>
        <begin position="1"/>
        <end position="20"/>
    </location>
</feature>
<comment type="caution">
    <text evidence="2">The sequence shown here is derived from an EMBL/GenBank/DDBJ whole genome shotgun (WGS) entry which is preliminary data.</text>
</comment>
<evidence type="ECO:0000313" key="2">
    <source>
        <dbReference type="EMBL" id="OLY84696.1"/>
    </source>
</evidence>
<dbReference type="Proteomes" id="UP000187455">
    <property type="component" value="Unassembled WGS sequence"/>
</dbReference>
<dbReference type="EMBL" id="LSSL01000394">
    <property type="protein sequence ID" value="OLY84696.1"/>
    <property type="molecule type" value="Genomic_DNA"/>
</dbReference>
<name>A0A1R0H6F0_9FUNG</name>
<reference evidence="2 3" key="1">
    <citation type="journal article" date="2016" name="Mol. Biol. Evol.">
        <title>Genome-Wide Survey of Gut Fungi (Harpellales) Reveals the First Horizontally Transferred Ubiquitin Gene from a Mosquito Host.</title>
        <authorList>
            <person name="Wang Y."/>
            <person name="White M.M."/>
            <person name="Kvist S."/>
            <person name="Moncalvo J.M."/>
        </authorList>
    </citation>
    <scope>NUCLEOTIDE SEQUENCE [LARGE SCALE GENOMIC DNA]</scope>
    <source>
        <strain evidence="2 3">ALG-7-W6</strain>
    </source>
</reference>
<keyword evidence="1" id="KW-0732">Signal</keyword>
<keyword evidence="3" id="KW-1185">Reference proteome</keyword>
<proteinExistence type="predicted"/>
<sequence>MLKELLFFIFFGFLIVKCEAKDYPENGRWTFTDLKHSETGSLINGFEAKYVSKNNQNSFKNQQPRSLGTIDTQYKFGKLLSKRSPLTINYDEDLERYENYRKDFLKMYEGYKEDIIKASKIKSEAAIEIAKKFIDKLEEKKVLYKNLELDV</sequence>
<organism evidence="2 3">
    <name type="scientific">Smittium mucronatum</name>
    <dbReference type="NCBI Taxonomy" id="133383"/>
    <lineage>
        <taxon>Eukaryota</taxon>
        <taxon>Fungi</taxon>
        <taxon>Fungi incertae sedis</taxon>
        <taxon>Zoopagomycota</taxon>
        <taxon>Kickxellomycotina</taxon>
        <taxon>Harpellomycetes</taxon>
        <taxon>Harpellales</taxon>
        <taxon>Legeriomycetaceae</taxon>
        <taxon>Smittium</taxon>
    </lineage>
</organism>
<protein>
    <submittedName>
        <fullName evidence="2">Uncharacterized protein</fullName>
    </submittedName>
</protein>